<feature type="compositionally biased region" description="Basic and acidic residues" evidence="1">
    <location>
        <begin position="54"/>
        <end position="65"/>
    </location>
</feature>
<dbReference type="AlphaFoldDB" id="A0A4W4FSK4"/>
<proteinExistence type="predicted"/>
<organism evidence="3 4">
    <name type="scientific">Electrophorus electricus</name>
    <name type="common">Electric eel</name>
    <name type="synonym">Gymnotus electricus</name>
    <dbReference type="NCBI Taxonomy" id="8005"/>
    <lineage>
        <taxon>Eukaryota</taxon>
        <taxon>Metazoa</taxon>
        <taxon>Chordata</taxon>
        <taxon>Craniata</taxon>
        <taxon>Vertebrata</taxon>
        <taxon>Euteleostomi</taxon>
        <taxon>Actinopterygii</taxon>
        <taxon>Neopterygii</taxon>
        <taxon>Teleostei</taxon>
        <taxon>Ostariophysi</taxon>
        <taxon>Gymnotiformes</taxon>
        <taxon>Gymnotoidei</taxon>
        <taxon>Gymnotidae</taxon>
        <taxon>Electrophorus</taxon>
    </lineage>
</organism>
<dbReference type="GO" id="GO:0044545">
    <property type="term" value="C:NSL complex"/>
    <property type="evidence" value="ECO:0007669"/>
    <property type="project" value="TreeGrafter"/>
</dbReference>
<feature type="region of interest" description="Disordered" evidence="1">
    <location>
        <begin position="928"/>
        <end position="956"/>
    </location>
</feature>
<dbReference type="GeneTree" id="ENSGT00530000063688"/>
<evidence type="ECO:0000256" key="1">
    <source>
        <dbReference type="SAM" id="MobiDB-lite"/>
    </source>
</evidence>
<dbReference type="Pfam" id="PF15275">
    <property type="entry name" value="PEHE"/>
    <property type="match status" value="1"/>
</dbReference>
<reference evidence="3" key="3">
    <citation type="submission" date="2020-05" db="EMBL/GenBank/DDBJ databases">
        <title>Electrophorus electricus (electric eel) genome, fEleEle1, primary haplotype.</title>
        <authorList>
            <person name="Myers G."/>
            <person name="Meyer A."/>
            <person name="Fedrigo O."/>
            <person name="Formenti G."/>
            <person name="Rhie A."/>
            <person name="Tracey A."/>
            <person name="Sims Y."/>
            <person name="Jarvis E.D."/>
        </authorList>
    </citation>
    <scope>NUCLEOTIDE SEQUENCE [LARGE SCALE GENOMIC DNA]</scope>
</reference>
<feature type="compositionally biased region" description="Basic and acidic residues" evidence="1">
    <location>
        <begin position="700"/>
        <end position="713"/>
    </location>
</feature>
<dbReference type="PANTHER" id="PTHR22443">
    <property type="entry name" value="NON-SPECIFIC LETHAL 1, ISOFORM M"/>
    <property type="match status" value="1"/>
</dbReference>
<dbReference type="Gene3D" id="6.10.250.3170">
    <property type="match status" value="1"/>
</dbReference>
<feature type="region of interest" description="Disordered" evidence="1">
    <location>
        <begin position="871"/>
        <end position="901"/>
    </location>
</feature>
<name>A0A4W4FSK4_ELEEL</name>
<protein>
    <recommendedName>
        <fullName evidence="2">PEHE domain-containing protein</fullName>
    </recommendedName>
</protein>
<feature type="domain" description="PEHE" evidence="2">
    <location>
        <begin position="812"/>
        <end position="963"/>
    </location>
</feature>
<feature type="compositionally biased region" description="Basic residues" evidence="1">
    <location>
        <begin position="684"/>
        <end position="699"/>
    </location>
</feature>
<dbReference type="InterPro" id="IPR026180">
    <property type="entry name" value="NSL1"/>
</dbReference>
<evidence type="ECO:0000259" key="2">
    <source>
        <dbReference type="PROSITE" id="PS52052"/>
    </source>
</evidence>
<dbReference type="InterPro" id="IPR029332">
    <property type="entry name" value="PEHE_dom"/>
</dbReference>
<feature type="region of interest" description="Disordered" evidence="1">
    <location>
        <begin position="372"/>
        <end position="392"/>
    </location>
</feature>
<dbReference type="STRING" id="8005.ENSEEEP00000027983"/>
<reference evidence="3" key="5">
    <citation type="submission" date="2025-09" db="UniProtKB">
        <authorList>
            <consortium name="Ensembl"/>
        </authorList>
    </citation>
    <scope>IDENTIFICATION</scope>
</reference>
<reference evidence="4" key="1">
    <citation type="journal article" date="2014" name="Science">
        <title>Nonhuman genetics. Genomic basis for the convergent evolution of electric organs.</title>
        <authorList>
            <person name="Gallant J.R."/>
            <person name="Traeger L.L."/>
            <person name="Volkening J.D."/>
            <person name="Moffett H."/>
            <person name="Chen P.H."/>
            <person name="Novina C.D."/>
            <person name="Phillips G.N.Jr."/>
            <person name="Anand R."/>
            <person name="Wells G.B."/>
            <person name="Pinch M."/>
            <person name="Guth R."/>
            <person name="Unguez G.A."/>
            <person name="Albert J.S."/>
            <person name="Zakon H.H."/>
            <person name="Samanta M.P."/>
            <person name="Sussman M.R."/>
        </authorList>
    </citation>
    <scope>NUCLEOTIDE SEQUENCE [LARGE SCALE GENOMIC DNA]</scope>
</reference>
<feature type="region of interest" description="Disordered" evidence="1">
    <location>
        <begin position="22"/>
        <end position="65"/>
    </location>
</feature>
<feature type="region of interest" description="Disordered" evidence="1">
    <location>
        <begin position="682"/>
        <end position="724"/>
    </location>
</feature>
<reference evidence="3" key="4">
    <citation type="submission" date="2025-08" db="UniProtKB">
        <authorList>
            <consortium name="Ensembl"/>
        </authorList>
    </citation>
    <scope>IDENTIFICATION</scope>
</reference>
<feature type="compositionally biased region" description="Polar residues" evidence="1">
    <location>
        <begin position="212"/>
        <end position="221"/>
    </location>
</feature>
<feature type="compositionally biased region" description="Basic and acidic residues" evidence="1">
    <location>
        <begin position="933"/>
        <end position="947"/>
    </location>
</feature>
<accession>A0A4W4FSK4</accession>
<reference evidence="4" key="2">
    <citation type="journal article" date="2017" name="Sci. Adv.">
        <title>A tail of two voltages: Proteomic comparison of the three electric organs of the electric eel.</title>
        <authorList>
            <person name="Traeger L.L."/>
            <person name="Sabat G."/>
            <person name="Barrett-Wilt G.A."/>
            <person name="Wells G.B."/>
            <person name="Sussman M.R."/>
        </authorList>
    </citation>
    <scope>NUCLEOTIDE SEQUENCE [LARGE SCALE GENOMIC DNA]</scope>
</reference>
<gene>
    <name evidence="3" type="primary">kansl1b</name>
</gene>
<dbReference type="PANTHER" id="PTHR22443:SF19">
    <property type="entry name" value="KAT8 REGULATORY NSL COMPLEX SUBUNIT 1-RELATED"/>
    <property type="match status" value="1"/>
</dbReference>
<feature type="region of interest" description="Disordered" evidence="1">
    <location>
        <begin position="978"/>
        <end position="1033"/>
    </location>
</feature>
<evidence type="ECO:0000313" key="4">
    <source>
        <dbReference type="Proteomes" id="UP000314983"/>
    </source>
</evidence>
<feature type="region of interest" description="Disordered" evidence="1">
    <location>
        <begin position="187"/>
        <end position="263"/>
    </location>
</feature>
<feature type="region of interest" description="Disordered" evidence="1">
    <location>
        <begin position="506"/>
        <end position="535"/>
    </location>
</feature>
<dbReference type="Proteomes" id="UP000314983">
    <property type="component" value="Chromosome 4"/>
</dbReference>
<evidence type="ECO:0000313" key="3">
    <source>
        <dbReference type="Ensembl" id="ENSEEEP00000027983.2"/>
    </source>
</evidence>
<sequence length="1033" mass="113373">MAAMAPALTDAPAEAHRIRFKLAPPSSTLSPSSVEGNGGTSHILVSSNGTVKRKTPEEHASCKREDPACVEATPTPLGKRQPLVTSYLCSDVTSVPSPKESLRLQGVLLQTHGFLPRKHQTLEQFKSIMSVGSVSGPCPSPSLQGTPVNGMAKKLTKPGPDRDNIVTLNGGKHAGQDSLHQAHAVTSHGNLMGNGPLRDGIEQHRCPRGVSQDCSNSQEPPTSFPMPSAPSELDEEKPSERLPLLSKDPLASPPATSQYPLDSVGVELRDRAQQSQSRQGEIEGRLRRLRKRLQVVQAKQVERHVQQQLGGLLNSTLGPQDGSWPRGCYGADALALQEKDRLGRFLKGGTVPAELERLALCCTTNLRSAEGAFDSDATESSSGGETDVEEDELTRVDIEPGYKVEWYGRYAVDRAAIISHWNWLQAHVSDLEYRIRQQTDIYRQIRANKVCNNHACACAITSRVHTFVHDAAGTEGCVLSHEISMDTSLRKGFRPVRQVNGVINSLRAGSSDSPTPEEHLSSVPAPPSTPGSSCVAARTRPLLSCKRRRLLQPCSITNLNRKKLGGPRSGCEVNGQCVMCCGRSLAPAADAQYQLPLLDRLAQFDPCVHPILSFADDVGMSLHLQRVLKCHWQSRPLEQIKPIKKLSLKHRLSLSSRLPDSSSSSSSKEKHKLANSLLSTVRKSSYHHGTAKPIKSRQHCRPERSSHSIYDKSHSRKRPRERSLDRADSAYALKVYVEASSPSPSLPSFNNPSHSPLVRQLSSFESPTPSLLCVFQQPIRRRRGESSFDINNIVIPMSVAATTRVEKLQYKEIITPSWREVDIIAKKISEEDDSIEDLSDAVFAQLHLPYEEQERSRWSWTASAVAKRRGSRSYKSVDGRTTPLLGGTNPSTPQPSSPDTAHFHLLQDYSSAASPSSPVSPELLMLPGLHTPAPRDSHRLLSNEDTRCSTPDTVYDEMPVQPWERRYFPLVVDPVLEQEDQSSPASERPCRAMRRVSGCKTGSSKSESDAGPPSPLAEDSSKQKATPHKHAQR</sequence>
<dbReference type="PROSITE" id="PS52052">
    <property type="entry name" value="PEHE"/>
    <property type="match status" value="1"/>
</dbReference>
<keyword evidence="4" id="KW-1185">Reference proteome</keyword>
<feature type="compositionally biased region" description="Low complexity" evidence="1">
    <location>
        <begin position="24"/>
        <end position="33"/>
    </location>
</feature>
<dbReference type="GO" id="GO:0035035">
    <property type="term" value="F:histone acetyltransferase binding"/>
    <property type="evidence" value="ECO:0007669"/>
    <property type="project" value="TreeGrafter"/>
</dbReference>
<dbReference type="OMA" id="DDMGAVP"/>
<dbReference type="SMART" id="SM01300">
    <property type="entry name" value="PEHE"/>
    <property type="match status" value="1"/>
</dbReference>
<dbReference type="Ensembl" id="ENSEEET00000028303.2">
    <property type="protein sequence ID" value="ENSEEEP00000027983.2"/>
    <property type="gene ID" value="ENSEEEG00000013423.2"/>
</dbReference>